<reference evidence="13" key="1">
    <citation type="submission" date="2022-11" db="UniProtKB">
        <authorList>
            <consortium name="EnsemblMetazoa"/>
        </authorList>
    </citation>
    <scope>IDENTIFICATION</scope>
</reference>
<dbReference type="GO" id="GO:0005886">
    <property type="term" value="C:plasma membrane"/>
    <property type="evidence" value="ECO:0007669"/>
    <property type="project" value="UniProtKB-SubCell"/>
</dbReference>
<comment type="subcellular location">
    <subcellularLocation>
        <location evidence="1">Cell membrane</location>
        <topology evidence="1">Multi-pass membrane protein</topology>
    </subcellularLocation>
</comment>
<keyword evidence="14" id="KW-1185">Reference proteome</keyword>
<dbReference type="RefSeq" id="XP_038052214.1">
    <property type="nucleotide sequence ID" value="XM_038196286.1"/>
</dbReference>
<feature type="transmembrane region" description="Helical" evidence="12">
    <location>
        <begin position="170"/>
        <end position="189"/>
    </location>
</feature>
<evidence type="ECO:0000256" key="10">
    <source>
        <dbReference type="ARBA" id="ARBA00023303"/>
    </source>
</evidence>
<feature type="transmembrane region" description="Helical" evidence="12">
    <location>
        <begin position="569"/>
        <end position="588"/>
    </location>
</feature>
<evidence type="ECO:0000256" key="8">
    <source>
        <dbReference type="ARBA" id="ARBA00023065"/>
    </source>
</evidence>
<dbReference type="OMA" id="ICRMILC"/>
<keyword evidence="5 12" id="KW-0812">Transmembrane</keyword>
<feature type="transmembrane region" description="Helical" evidence="12">
    <location>
        <begin position="128"/>
        <end position="150"/>
    </location>
</feature>
<evidence type="ECO:0000256" key="2">
    <source>
        <dbReference type="ARBA" id="ARBA00006513"/>
    </source>
</evidence>
<evidence type="ECO:0000256" key="11">
    <source>
        <dbReference type="SAM" id="MobiDB-lite"/>
    </source>
</evidence>
<accession>A0A913ZLK6</accession>
<protein>
    <recommendedName>
        <fullName evidence="15">Otopetrin-2</fullName>
    </recommendedName>
</protein>
<evidence type="ECO:0000256" key="4">
    <source>
        <dbReference type="ARBA" id="ARBA00022475"/>
    </source>
</evidence>
<keyword evidence="8" id="KW-0406">Ion transport</keyword>
<proteinExistence type="inferred from homology"/>
<comment type="similarity">
    <text evidence="2">Belongs to the otopetrin family.</text>
</comment>
<dbReference type="GeneID" id="119724954"/>
<dbReference type="Proteomes" id="UP000887568">
    <property type="component" value="Unplaced"/>
</dbReference>
<keyword evidence="3" id="KW-0813">Transport</keyword>
<evidence type="ECO:0000256" key="7">
    <source>
        <dbReference type="ARBA" id="ARBA00022989"/>
    </source>
</evidence>
<evidence type="ECO:0000256" key="6">
    <source>
        <dbReference type="ARBA" id="ARBA00022781"/>
    </source>
</evidence>
<dbReference type="OrthoDB" id="6429739at2759"/>
<feature type="transmembrane region" description="Helical" evidence="12">
    <location>
        <begin position="210"/>
        <end position="227"/>
    </location>
</feature>
<dbReference type="Pfam" id="PF03189">
    <property type="entry name" value="Otopetrin"/>
    <property type="match status" value="1"/>
</dbReference>
<dbReference type="GO" id="GO:0015252">
    <property type="term" value="F:proton channel activity"/>
    <property type="evidence" value="ECO:0007669"/>
    <property type="project" value="InterPro"/>
</dbReference>
<evidence type="ECO:0000256" key="12">
    <source>
        <dbReference type="SAM" id="Phobius"/>
    </source>
</evidence>
<evidence type="ECO:0008006" key="15">
    <source>
        <dbReference type="Google" id="ProtNLM"/>
    </source>
</evidence>
<dbReference type="PANTHER" id="PTHR21522:SF32">
    <property type="entry name" value="OTOPETRIN-2"/>
    <property type="match status" value="1"/>
</dbReference>
<dbReference type="PANTHER" id="PTHR21522">
    <property type="entry name" value="PROTON CHANNEL OTOP"/>
    <property type="match status" value="1"/>
</dbReference>
<evidence type="ECO:0000313" key="14">
    <source>
        <dbReference type="Proteomes" id="UP000887568"/>
    </source>
</evidence>
<evidence type="ECO:0000256" key="1">
    <source>
        <dbReference type="ARBA" id="ARBA00004651"/>
    </source>
</evidence>
<keyword evidence="7 12" id="KW-1133">Transmembrane helix</keyword>
<dbReference type="InterPro" id="IPR004878">
    <property type="entry name" value="Otopetrin"/>
</dbReference>
<feature type="transmembrane region" description="Helical" evidence="12">
    <location>
        <begin position="417"/>
        <end position="442"/>
    </location>
</feature>
<feature type="transmembrane region" description="Helical" evidence="12">
    <location>
        <begin position="462"/>
        <end position="479"/>
    </location>
</feature>
<evidence type="ECO:0000256" key="9">
    <source>
        <dbReference type="ARBA" id="ARBA00023136"/>
    </source>
</evidence>
<evidence type="ECO:0000256" key="5">
    <source>
        <dbReference type="ARBA" id="ARBA00022692"/>
    </source>
</evidence>
<feature type="transmembrane region" description="Helical" evidence="12">
    <location>
        <begin position="499"/>
        <end position="520"/>
    </location>
</feature>
<dbReference type="AlphaFoldDB" id="A0A913ZLK6"/>
<keyword evidence="4" id="KW-1003">Cell membrane</keyword>
<feature type="compositionally biased region" description="Polar residues" evidence="11">
    <location>
        <begin position="12"/>
        <end position="25"/>
    </location>
</feature>
<evidence type="ECO:0000313" key="13">
    <source>
        <dbReference type="EnsemblMetazoa" id="XP_038052214.1"/>
    </source>
</evidence>
<evidence type="ECO:0000256" key="3">
    <source>
        <dbReference type="ARBA" id="ARBA00022448"/>
    </source>
</evidence>
<feature type="region of interest" description="Disordered" evidence="11">
    <location>
        <begin position="1"/>
        <end position="25"/>
    </location>
</feature>
<keyword evidence="6" id="KW-0375">Hydrogen ion transport</keyword>
<name>A0A913ZLK6_PATMI</name>
<feature type="transmembrane region" description="Helical" evidence="12">
    <location>
        <begin position="247"/>
        <end position="266"/>
    </location>
</feature>
<feature type="transmembrane region" description="Helical" evidence="12">
    <location>
        <begin position="375"/>
        <end position="396"/>
    </location>
</feature>
<keyword evidence="10" id="KW-0407">Ion channel</keyword>
<dbReference type="EnsemblMetazoa" id="XM_038196286.1">
    <property type="protein sequence ID" value="XP_038052214.1"/>
    <property type="gene ID" value="LOC119724954"/>
</dbReference>
<organism evidence="13 14">
    <name type="scientific">Patiria miniata</name>
    <name type="common">Bat star</name>
    <name type="synonym">Asterina miniata</name>
    <dbReference type="NCBI Taxonomy" id="46514"/>
    <lineage>
        <taxon>Eukaryota</taxon>
        <taxon>Metazoa</taxon>
        <taxon>Echinodermata</taxon>
        <taxon>Eleutherozoa</taxon>
        <taxon>Asterozoa</taxon>
        <taxon>Asteroidea</taxon>
        <taxon>Valvatacea</taxon>
        <taxon>Valvatida</taxon>
        <taxon>Asterinidae</taxon>
        <taxon>Patiria</taxon>
    </lineage>
</organism>
<sequence>MHVVPFRGGAQPGQQQCSSLGRGQRYQQDYNRVDHNRPPSLNLASLQQNFNSLWDRTKKKVNKAYNIVYSPDPPSENYRVQEADGTEMGSLELSLRYPTGVHIGVEPETHHYNERLMEDGHDDDNDDVWTLLSMMHAMVVVTIVIVLDTAQIFLRYSEGVNAVTPAHVEGFFIMLYLISIAWILVVVVLKRPLPASDDEERTDAEAGSRYLYVGLLFFGIGGSLWMIMRTASYIEMSGKNCGNQSVFAFGSILCVVFTMLQIYYFWRFSKYCIVRWKPIAKLAVMHLMATNAALCVRTLVEETWEDFLLDYLKSSYAKHDAGYTGKLGHLVSAEGGNLYGKYNTTYNGTGGYPVDPCYIGKTADGLSGAVYKASVFLYSFTIEYTIIAGAMAYIMWQNIGRRVHHPHKEQTPRQFNFSFECGLLVGVLCTMCGVIILILNIIYLGDYEKRDQSFMSYRGYRVFLNLVCIIACIGAFIGIHKGGWQQDHHSGPAHRVDAALLLICVGGSLLQSTYTFVAAISSLGQLHAGLVFFDDFSHIIQTVLQCVLILDAMHRKPPADFRHTRTKQLLMFLLVANITWWLISTYELKGGYDLYALENGFYGATTWYVIVHLAAPLEILFRFHSTACFFEVWNLPGVDANAGHHH</sequence>
<feature type="transmembrane region" description="Helical" evidence="12">
    <location>
        <begin position="600"/>
        <end position="621"/>
    </location>
</feature>
<keyword evidence="9 12" id="KW-0472">Membrane</keyword>